<evidence type="ECO:0000256" key="2">
    <source>
        <dbReference type="SAM" id="MobiDB-lite"/>
    </source>
</evidence>
<proteinExistence type="predicted"/>
<feature type="region of interest" description="Disordered" evidence="2">
    <location>
        <begin position="52"/>
        <end position="76"/>
    </location>
</feature>
<dbReference type="AlphaFoldDB" id="A0A182NTC2"/>
<sequence length="297" mass="34226">MWKLGLLFVVLLVAVEHGDSLRVKRQYFAPPEECVISHAEIEELVQLTKLAEGRKASRKRPSSSRNPTDQPDACSRRLGEFKTTIEDVLARYSTMQKASISVSQYELMKAQQEQELTGLLRRVDNLEREVEQRFRAEIERLRNSLQKLQRRLNDNLRLLEHERAAGRRAQEALCVGHIQGGNVEEAVKLYRALNGSYEMGRLTNDTYQADGDMVAPLVNFFEALREEAQAFGTIGGYEELHAQVERNNQLDRDRSRTLFHSLVGLEYYYSDPADINRVQTLRVKLIDKLKSFSQKTR</sequence>
<feature type="coiled-coil region" evidence="1">
    <location>
        <begin position="102"/>
        <end position="165"/>
    </location>
</feature>
<reference evidence="4" key="2">
    <citation type="submission" date="2020-05" db="UniProtKB">
        <authorList>
            <consortium name="EnsemblMetazoa"/>
        </authorList>
    </citation>
    <scope>IDENTIFICATION</scope>
    <source>
        <strain evidence="4">WRAIR2</strain>
    </source>
</reference>
<feature type="chain" id="PRO_5008130346" evidence="3">
    <location>
        <begin position="21"/>
        <end position="297"/>
    </location>
</feature>
<evidence type="ECO:0000256" key="1">
    <source>
        <dbReference type="SAM" id="Coils"/>
    </source>
</evidence>
<keyword evidence="5" id="KW-1185">Reference proteome</keyword>
<evidence type="ECO:0000256" key="3">
    <source>
        <dbReference type="SAM" id="SignalP"/>
    </source>
</evidence>
<dbReference type="Proteomes" id="UP000075884">
    <property type="component" value="Unassembled WGS sequence"/>
</dbReference>
<evidence type="ECO:0000313" key="4">
    <source>
        <dbReference type="EnsemblMetazoa" id="ADIR010912-PA"/>
    </source>
</evidence>
<feature type="signal peptide" evidence="3">
    <location>
        <begin position="1"/>
        <end position="20"/>
    </location>
</feature>
<dbReference type="EnsemblMetazoa" id="ADIR010912-RA">
    <property type="protein sequence ID" value="ADIR010912-PA"/>
    <property type="gene ID" value="ADIR010912"/>
</dbReference>
<dbReference type="VEuPathDB" id="VectorBase:ADIR010912"/>
<keyword evidence="1" id="KW-0175">Coiled coil</keyword>
<name>A0A182NTC2_9DIPT</name>
<keyword evidence="3" id="KW-0732">Signal</keyword>
<evidence type="ECO:0000313" key="5">
    <source>
        <dbReference type="Proteomes" id="UP000075884"/>
    </source>
</evidence>
<organism evidence="4 5">
    <name type="scientific">Anopheles dirus</name>
    <dbReference type="NCBI Taxonomy" id="7168"/>
    <lineage>
        <taxon>Eukaryota</taxon>
        <taxon>Metazoa</taxon>
        <taxon>Ecdysozoa</taxon>
        <taxon>Arthropoda</taxon>
        <taxon>Hexapoda</taxon>
        <taxon>Insecta</taxon>
        <taxon>Pterygota</taxon>
        <taxon>Neoptera</taxon>
        <taxon>Endopterygota</taxon>
        <taxon>Diptera</taxon>
        <taxon>Nematocera</taxon>
        <taxon>Culicoidea</taxon>
        <taxon>Culicidae</taxon>
        <taxon>Anophelinae</taxon>
        <taxon>Anopheles</taxon>
    </lineage>
</organism>
<accession>A0A182NTC2</accession>
<protein>
    <submittedName>
        <fullName evidence="4">Uncharacterized protein</fullName>
    </submittedName>
</protein>
<reference evidence="5" key="1">
    <citation type="submission" date="2013-03" db="EMBL/GenBank/DDBJ databases">
        <title>The Genome Sequence of Anopheles dirus WRAIR2.</title>
        <authorList>
            <consortium name="The Broad Institute Genomics Platform"/>
            <person name="Neafsey D.E."/>
            <person name="Walton C."/>
            <person name="Walker B."/>
            <person name="Young S.K."/>
            <person name="Zeng Q."/>
            <person name="Gargeya S."/>
            <person name="Fitzgerald M."/>
            <person name="Haas B."/>
            <person name="Abouelleil A."/>
            <person name="Allen A.W."/>
            <person name="Alvarado L."/>
            <person name="Arachchi H.M."/>
            <person name="Berlin A.M."/>
            <person name="Chapman S.B."/>
            <person name="Gainer-Dewar J."/>
            <person name="Goldberg J."/>
            <person name="Griggs A."/>
            <person name="Gujja S."/>
            <person name="Hansen M."/>
            <person name="Howarth C."/>
            <person name="Imamovic A."/>
            <person name="Ireland A."/>
            <person name="Larimer J."/>
            <person name="McCowan C."/>
            <person name="Murphy C."/>
            <person name="Pearson M."/>
            <person name="Poon T.W."/>
            <person name="Priest M."/>
            <person name="Roberts A."/>
            <person name="Saif S."/>
            <person name="Shea T."/>
            <person name="Sisk P."/>
            <person name="Sykes S."/>
            <person name="Wortman J."/>
            <person name="Nusbaum C."/>
            <person name="Birren B."/>
        </authorList>
    </citation>
    <scope>NUCLEOTIDE SEQUENCE [LARGE SCALE GENOMIC DNA]</scope>
    <source>
        <strain evidence="5">WRAIR2</strain>
    </source>
</reference>